<dbReference type="AlphaFoldDB" id="A0AA36EJL0"/>
<dbReference type="Proteomes" id="UP001177003">
    <property type="component" value="Chromosome 8"/>
</dbReference>
<organism evidence="2 3">
    <name type="scientific">Lactuca saligna</name>
    <name type="common">Willowleaf lettuce</name>
    <dbReference type="NCBI Taxonomy" id="75948"/>
    <lineage>
        <taxon>Eukaryota</taxon>
        <taxon>Viridiplantae</taxon>
        <taxon>Streptophyta</taxon>
        <taxon>Embryophyta</taxon>
        <taxon>Tracheophyta</taxon>
        <taxon>Spermatophyta</taxon>
        <taxon>Magnoliopsida</taxon>
        <taxon>eudicotyledons</taxon>
        <taxon>Gunneridae</taxon>
        <taxon>Pentapetalae</taxon>
        <taxon>asterids</taxon>
        <taxon>campanulids</taxon>
        <taxon>Asterales</taxon>
        <taxon>Asteraceae</taxon>
        <taxon>Cichorioideae</taxon>
        <taxon>Cichorieae</taxon>
        <taxon>Lactucinae</taxon>
        <taxon>Lactuca</taxon>
    </lineage>
</organism>
<name>A0AA36EJL0_LACSI</name>
<keyword evidence="3" id="KW-1185">Reference proteome</keyword>
<protein>
    <submittedName>
        <fullName evidence="2">Uncharacterized protein</fullName>
    </submittedName>
</protein>
<evidence type="ECO:0000313" key="2">
    <source>
        <dbReference type="EMBL" id="CAI9298423.1"/>
    </source>
</evidence>
<reference evidence="2" key="1">
    <citation type="submission" date="2023-04" db="EMBL/GenBank/DDBJ databases">
        <authorList>
            <person name="Vijverberg K."/>
            <person name="Xiong W."/>
            <person name="Schranz E."/>
        </authorList>
    </citation>
    <scope>NUCLEOTIDE SEQUENCE</scope>
</reference>
<accession>A0AA36EJL0</accession>
<dbReference type="EMBL" id="OX465084">
    <property type="protein sequence ID" value="CAI9298423.1"/>
    <property type="molecule type" value="Genomic_DNA"/>
</dbReference>
<proteinExistence type="predicted"/>
<evidence type="ECO:0000256" key="1">
    <source>
        <dbReference type="SAM" id="MobiDB-lite"/>
    </source>
</evidence>
<evidence type="ECO:0000313" key="3">
    <source>
        <dbReference type="Proteomes" id="UP001177003"/>
    </source>
</evidence>
<gene>
    <name evidence="2" type="ORF">LSALG_LOCUS37192</name>
</gene>
<sequence>MILKDEGIVICQYEENEVWPNIEGVVVGTQEYRTNRTEAHDHDIQQSLHADLVEYIYKAHIQSEIEYWHNDLFDESDEDSDLFIEDSGDDLDNEDEDSE</sequence>
<feature type="region of interest" description="Disordered" evidence="1">
    <location>
        <begin position="79"/>
        <end position="99"/>
    </location>
</feature>